<feature type="domain" description="FAD-binding" evidence="8">
    <location>
        <begin position="4"/>
        <end position="335"/>
    </location>
</feature>
<organism evidence="9 10">
    <name type="scientific">Candidatus Desulfobacillus denitrificans</name>
    <dbReference type="NCBI Taxonomy" id="2608985"/>
    <lineage>
        <taxon>Bacteria</taxon>
        <taxon>Pseudomonadati</taxon>
        <taxon>Pseudomonadota</taxon>
        <taxon>Betaproteobacteria</taxon>
        <taxon>Candidatus Desulfobacillus</taxon>
    </lineage>
</organism>
<protein>
    <submittedName>
        <fullName evidence="9">Ubiquinone biosynthesis protein UbiH</fullName>
    </submittedName>
</protein>
<dbReference type="GO" id="GO:0006744">
    <property type="term" value="P:ubiquinone biosynthetic process"/>
    <property type="evidence" value="ECO:0007669"/>
    <property type="project" value="UniProtKB-UniPathway"/>
</dbReference>
<keyword evidence="5" id="KW-0274">FAD</keyword>
<evidence type="ECO:0000259" key="8">
    <source>
        <dbReference type="Pfam" id="PF01494"/>
    </source>
</evidence>
<reference evidence="9" key="1">
    <citation type="journal article" name="DNA Res.">
        <title>The physiological potential of anammox bacteria as revealed by their core genome structure.</title>
        <authorList>
            <person name="Okubo T."/>
            <person name="Toyoda A."/>
            <person name="Fukuhara K."/>
            <person name="Uchiyama I."/>
            <person name="Harigaya Y."/>
            <person name="Kuroiwa M."/>
            <person name="Suzuki T."/>
            <person name="Murakami Y."/>
            <person name="Suwa Y."/>
            <person name="Takami H."/>
        </authorList>
    </citation>
    <scope>NUCLEOTIDE SEQUENCE</scope>
    <source>
        <strain evidence="9">317325-3</strain>
    </source>
</reference>
<evidence type="ECO:0000256" key="2">
    <source>
        <dbReference type="ARBA" id="ARBA00004749"/>
    </source>
</evidence>
<evidence type="ECO:0000256" key="4">
    <source>
        <dbReference type="ARBA" id="ARBA00022630"/>
    </source>
</evidence>
<dbReference type="AlphaFoldDB" id="A0A809RJP1"/>
<keyword evidence="9" id="KW-0830">Ubiquinone</keyword>
<keyword evidence="7" id="KW-0503">Monooxygenase</keyword>
<dbReference type="PANTHER" id="PTHR43876">
    <property type="entry name" value="UBIQUINONE BIOSYNTHESIS MONOOXYGENASE COQ6, MITOCHONDRIAL"/>
    <property type="match status" value="1"/>
</dbReference>
<evidence type="ECO:0000313" key="10">
    <source>
        <dbReference type="Proteomes" id="UP000662914"/>
    </source>
</evidence>
<proteinExistence type="inferred from homology"/>
<dbReference type="NCBIfam" id="NF005788">
    <property type="entry name" value="PRK07608.1-3"/>
    <property type="match status" value="1"/>
</dbReference>
<gene>
    <name evidence="9" type="ORF">DSYM_03510</name>
</gene>
<keyword evidence="6" id="KW-0560">Oxidoreductase</keyword>
<dbReference type="Proteomes" id="UP000662914">
    <property type="component" value="Chromosome"/>
</dbReference>
<dbReference type="InterPro" id="IPR036188">
    <property type="entry name" value="FAD/NAD-bd_sf"/>
</dbReference>
<dbReference type="NCBIfam" id="TIGR01988">
    <property type="entry name" value="Ubi-OHases"/>
    <property type="match status" value="1"/>
</dbReference>
<dbReference type="InterPro" id="IPR010971">
    <property type="entry name" value="UbiH/COQ6"/>
</dbReference>
<sequence length="385" mass="41348">MHFDIIIVGAGLAGASLAAAFKDSRLRIALVESRPPTAAAAGWDSRVYAVSPAAQGFLLEIGAWQHLDASRITPVYDMAIRGDAGGRLDFSAYDSGVGELAWIAESGLMQRELWETVKRQGNLKLFCPAQPQALQVGENAVRLGLTSGATLEAALVVGADGADSWVRAQAGLRVDTLPYGEMGVVANFECAEPHRNSAFQWFRADGVLAYLPLPGRRISAVWSTPQAHAGELLALDEATLCRRFAAAGANRLGALKLVTPPAAFPLRLMRVPQIVAPRLALVGDAAHAIHPLSGHGINLGFLDARELAKVLLALPEFGDCGDERSLRRYARARAEEVALLQWATHGLQRLFRPQHPALSVIRNLGLNLTDSLPVVRNMLVRYALG</sequence>
<dbReference type="Pfam" id="PF01494">
    <property type="entry name" value="FAD_binding_3"/>
    <property type="match status" value="1"/>
</dbReference>
<keyword evidence="4" id="KW-0285">Flavoprotein</keyword>
<name>A0A809RJP1_9PROT</name>
<dbReference type="UniPathway" id="UPA00232"/>
<dbReference type="InterPro" id="IPR051205">
    <property type="entry name" value="UbiH/COQ6_monooxygenase"/>
</dbReference>
<comment type="pathway">
    <text evidence="2">Cofactor biosynthesis; ubiquinone biosynthesis.</text>
</comment>
<evidence type="ECO:0000256" key="7">
    <source>
        <dbReference type="ARBA" id="ARBA00023033"/>
    </source>
</evidence>
<evidence type="ECO:0000256" key="3">
    <source>
        <dbReference type="ARBA" id="ARBA00005349"/>
    </source>
</evidence>
<comment type="similarity">
    <text evidence="3">Belongs to the UbiH/COQ6 family.</text>
</comment>
<dbReference type="InterPro" id="IPR002938">
    <property type="entry name" value="FAD-bd"/>
</dbReference>
<evidence type="ECO:0000256" key="5">
    <source>
        <dbReference type="ARBA" id="ARBA00022827"/>
    </source>
</evidence>
<evidence type="ECO:0000313" key="9">
    <source>
        <dbReference type="EMBL" id="BBO19652.1"/>
    </source>
</evidence>
<evidence type="ECO:0000256" key="1">
    <source>
        <dbReference type="ARBA" id="ARBA00001974"/>
    </source>
</evidence>
<dbReference type="PANTHER" id="PTHR43876:SF7">
    <property type="entry name" value="UBIQUINONE BIOSYNTHESIS MONOOXYGENASE COQ6, MITOCHONDRIAL"/>
    <property type="match status" value="1"/>
</dbReference>
<accession>A0A809RJP1</accession>
<dbReference type="EMBL" id="AP021857">
    <property type="protein sequence ID" value="BBO19652.1"/>
    <property type="molecule type" value="Genomic_DNA"/>
</dbReference>
<dbReference type="GO" id="GO:0019168">
    <property type="term" value="F:2-polyprenylphenol 6-hydroxylase activity"/>
    <property type="evidence" value="ECO:0007669"/>
    <property type="project" value="TreeGrafter"/>
</dbReference>
<dbReference type="Gene3D" id="3.50.50.60">
    <property type="entry name" value="FAD/NAD(P)-binding domain"/>
    <property type="match status" value="2"/>
</dbReference>
<dbReference type="PRINTS" id="PR00420">
    <property type="entry name" value="RNGMNOXGNASE"/>
</dbReference>
<dbReference type="GO" id="GO:0071949">
    <property type="term" value="F:FAD binding"/>
    <property type="evidence" value="ECO:0007669"/>
    <property type="project" value="InterPro"/>
</dbReference>
<comment type="cofactor">
    <cofactor evidence="1">
        <name>FAD</name>
        <dbReference type="ChEBI" id="CHEBI:57692"/>
    </cofactor>
</comment>
<evidence type="ECO:0000256" key="6">
    <source>
        <dbReference type="ARBA" id="ARBA00023002"/>
    </source>
</evidence>
<dbReference type="KEGG" id="ddz:DSYM_03510"/>
<dbReference type="SUPFAM" id="SSF51905">
    <property type="entry name" value="FAD/NAD(P)-binding domain"/>
    <property type="match status" value="1"/>
</dbReference>